<dbReference type="InterPro" id="IPR001251">
    <property type="entry name" value="CRAL-TRIO_dom"/>
</dbReference>
<organism evidence="2 3">
    <name type="scientific">Prorocentrum cordatum</name>
    <dbReference type="NCBI Taxonomy" id="2364126"/>
    <lineage>
        <taxon>Eukaryota</taxon>
        <taxon>Sar</taxon>
        <taxon>Alveolata</taxon>
        <taxon>Dinophyceae</taxon>
        <taxon>Prorocentrales</taxon>
        <taxon>Prorocentraceae</taxon>
        <taxon>Prorocentrum</taxon>
    </lineage>
</organism>
<gene>
    <name evidence="2" type="ORF">PCOR1329_LOCUS27386</name>
</gene>
<dbReference type="Gene3D" id="3.40.525.10">
    <property type="entry name" value="CRAL-TRIO lipid binding domain"/>
    <property type="match status" value="1"/>
</dbReference>
<evidence type="ECO:0000313" key="2">
    <source>
        <dbReference type="EMBL" id="CAK0828018.1"/>
    </source>
</evidence>
<proteinExistence type="predicted"/>
<evidence type="ECO:0000259" key="1">
    <source>
        <dbReference type="Pfam" id="PF13716"/>
    </source>
</evidence>
<name>A0ABN9SC90_9DINO</name>
<evidence type="ECO:0000313" key="3">
    <source>
        <dbReference type="Proteomes" id="UP001189429"/>
    </source>
</evidence>
<dbReference type="Pfam" id="PF13716">
    <property type="entry name" value="CRAL_TRIO_2"/>
    <property type="match status" value="1"/>
</dbReference>
<accession>A0ABN9SC90</accession>
<protein>
    <recommendedName>
        <fullName evidence="1">CRAL-TRIO domain-containing protein</fullName>
    </recommendedName>
</protein>
<dbReference type="Proteomes" id="UP001189429">
    <property type="component" value="Unassembled WGS sequence"/>
</dbReference>
<sequence>MQVATPAPAGPGGAAGGATVLGSPSAAADLELGPRAAAGPAGAAASPGLGFCRRRAPRAGSSRAYEGLLATGRAAAASGKGLRGMAFWSRARAKSGADVFVLAPPEEAAVDIWSLLAFCAGEMHERVVEQDRPYVVVWLQVADHKVWPYSAWRFLSSLHKKYGELLESLHVVHPSDTLRTMSFALWPVVSESVWDWLLLHERVDFLSEHLDVGQLELPEEVTTFDAFLDRVDDLHGQAAVARMAGY</sequence>
<dbReference type="InterPro" id="IPR036865">
    <property type="entry name" value="CRAL-TRIO_dom_sf"/>
</dbReference>
<feature type="domain" description="CRAL-TRIO" evidence="1">
    <location>
        <begin position="115"/>
        <end position="225"/>
    </location>
</feature>
<comment type="caution">
    <text evidence="2">The sequence shown here is derived from an EMBL/GenBank/DDBJ whole genome shotgun (WGS) entry which is preliminary data.</text>
</comment>
<reference evidence="2" key="1">
    <citation type="submission" date="2023-10" db="EMBL/GenBank/DDBJ databases">
        <authorList>
            <person name="Chen Y."/>
            <person name="Shah S."/>
            <person name="Dougan E. K."/>
            <person name="Thang M."/>
            <person name="Chan C."/>
        </authorList>
    </citation>
    <scope>NUCLEOTIDE SEQUENCE [LARGE SCALE GENOMIC DNA]</scope>
</reference>
<keyword evidence="3" id="KW-1185">Reference proteome</keyword>
<dbReference type="EMBL" id="CAUYUJ010009913">
    <property type="protein sequence ID" value="CAK0828018.1"/>
    <property type="molecule type" value="Genomic_DNA"/>
</dbReference>